<protein>
    <submittedName>
        <fullName evidence="2">Uncharacterized protein</fullName>
    </submittedName>
</protein>
<proteinExistence type="predicted"/>
<keyword evidence="1" id="KW-1133">Transmembrane helix</keyword>
<dbReference type="EMBL" id="MU001500">
    <property type="protein sequence ID" value="KAF2444658.1"/>
    <property type="molecule type" value="Genomic_DNA"/>
</dbReference>
<feature type="transmembrane region" description="Helical" evidence="1">
    <location>
        <begin position="12"/>
        <end position="31"/>
    </location>
</feature>
<dbReference type="OrthoDB" id="3797627at2759"/>
<accession>A0A9P4PJX3</accession>
<organism evidence="2 3">
    <name type="scientific">Karstenula rhodostoma CBS 690.94</name>
    <dbReference type="NCBI Taxonomy" id="1392251"/>
    <lineage>
        <taxon>Eukaryota</taxon>
        <taxon>Fungi</taxon>
        <taxon>Dikarya</taxon>
        <taxon>Ascomycota</taxon>
        <taxon>Pezizomycotina</taxon>
        <taxon>Dothideomycetes</taxon>
        <taxon>Pleosporomycetidae</taxon>
        <taxon>Pleosporales</taxon>
        <taxon>Massarineae</taxon>
        <taxon>Didymosphaeriaceae</taxon>
        <taxon>Karstenula</taxon>
    </lineage>
</organism>
<feature type="transmembrane region" description="Helical" evidence="1">
    <location>
        <begin position="37"/>
        <end position="58"/>
    </location>
</feature>
<evidence type="ECO:0000256" key="1">
    <source>
        <dbReference type="SAM" id="Phobius"/>
    </source>
</evidence>
<keyword evidence="1" id="KW-0472">Membrane</keyword>
<gene>
    <name evidence="2" type="ORF">P171DRAFT_520782</name>
</gene>
<evidence type="ECO:0000313" key="2">
    <source>
        <dbReference type="EMBL" id="KAF2444658.1"/>
    </source>
</evidence>
<feature type="transmembrane region" description="Helical" evidence="1">
    <location>
        <begin position="93"/>
        <end position="113"/>
    </location>
</feature>
<evidence type="ECO:0000313" key="3">
    <source>
        <dbReference type="Proteomes" id="UP000799764"/>
    </source>
</evidence>
<dbReference type="Proteomes" id="UP000799764">
    <property type="component" value="Unassembled WGS sequence"/>
</dbReference>
<comment type="caution">
    <text evidence="2">The sequence shown here is derived from an EMBL/GenBank/DDBJ whole genome shotgun (WGS) entry which is preliminary data.</text>
</comment>
<name>A0A9P4PJX3_9PLEO</name>
<keyword evidence="3" id="KW-1185">Reference proteome</keyword>
<reference evidence="2" key="1">
    <citation type="journal article" date="2020" name="Stud. Mycol.">
        <title>101 Dothideomycetes genomes: a test case for predicting lifestyles and emergence of pathogens.</title>
        <authorList>
            <person name="Haridas S."/>
            <person name="Albert R."/>
            <person name="Binder M."/>
            <person name="Bloem J."/>
            <person name="Labutti K."/>
            <person name="Salamov A."/>
            <person name="Andreopoulos B."/>
            <person name="Baker S."/>
            <person name="Barry K."/>
            <person name="Bills G."/>
            <person name="Bluhm B."/>
            <person name="Cannon C."/>
            <person name="Castanera R."/>
            <person name="Culley D."/>
            <person name="Daum C."/>
            <person name="Ezra D."/>
            <person name="Gonzalez J."/>
            <person name="Henrissat B."/>
            <person name="Kuo A."/>
            <person name="Liang C."/>
            <person name="Lipzen A."/>
            <person name="Lutzoni F."/>
            <person name="Magnuson J."/>
            <person name="Mondo S."/>
            <person name="Nolan M."/>
            <person name="Ohm R."/>
            <person name="Pangilinan J."/>
            <person name="Park H.-J."/>
            <person name="Ramirez L."/>
            <person name="Alfaro M."/>
            <person name="Sun H."/>
            <person name="Tritt A."/>
            <person name="Yoshinaga Y."/>
            <person name="Zwiers L.-H."/>
            <person name="Turgeon B."/>
            <person name="Goodwin S."/>
            <person name="Spatafora J."/>
            <person name="Crous P."/>
            <person name="Grigoriev I."/>
        </authorList>
    </citation>
    <scope>NUCLEOTIDE SEQUENCE</scope>
    <source>
        <strain evidence="2">CBS 690.94</strain>
    </source>
</reference>
<dbReference type="AlphaFoldDB" id="A0A9P4PJX3"/>
<sequence length="193" mass="21849">MDTKMAARWRWELYTLCAMDALFIPLIGGSMEGTAKGIALISSYSVWAALLALFGATFFERTSGFIIQCLYYLFCTAFPLAFFGSFPNIALHLWLPVSSCLGIFVGIALRDCYAHTTKRMRRCIRETLLRWLPAREPLLPVQHRPEDLCLNLHTQPCATSQQRRVELVSKTCDESQSPADMDDCRMIDPKGDI</sequence>
<keyword evidence="1" id="KW-0812">Transmembrane</keyword>
<feature type="transmembrane region" description="Helical" evidence="1">
    <location>
        <begin position="70"/>
        <end position="87"/>
    </location>
</feature>